<evidence type="ECO:0000313" key="2">
    <source>
        <dbReference type="EMBL" id="AOW80158.1"/>
    </source>
</evidence>
<dbReference type="PANTHER" id="PTHR35610">
    <property type="entry name" value="3-ISOPROPYLMALATE DEHYDRATASE-RELATED"/>
    <property type="match status" value="1"/>
</dbReference>
<evidence type="ECO:0000256" key="1">
    <source>
        <dbReference type="SAM" id="MobiDB-lite"/>
    </source>
</evidence>
<dbReference type="Pfam" id="PF09754">
    <property type="entry name" value="PAC2"/>
    <property type="match status" value="1"/>
</dbReference>
<dbReference type="EMBL" id="CP016070">
    <property type="protein sequence ID" value="AOW80158.1"/>
    <property type="molecule type" value="Genomic_DNA"/>
</dbReference>
<gene>
    <name evidence="2" type="ORF">HTSR_0974</name>
</gene>
<evidence type="ECO:0000313" key="3">
    <source>
        <dbReference type="Proteomes" id="UP000185608"/>
    </source>
</evidence>
<dbReference type="InterPro" id="IPR038389">
    <property type="entry name" value="PSMG2_sf"/>
</dbReference>
<sequence length="248" mass="26805">MGTVVFDQALDLDRPTLIEGLPGVGLVGKIATDHLIEELDMDEVGYVDCDGLPKIAIYGDGNHEVTSPVRLYVDEERDLLALQSDIPVSRQAAPGFAEILVDWVVEVDALPLFLSGLPQEETDPTVQPSLFGVASGEAETHLTAHDIDPPDERGAIGGPTGALMNRTSHTDVDACGLIVESDPQFPDPAAAQTLITRGIEPIADVSVPTEDLVERAEDIREQKETLAKRMQQASEEESTQAQPLRMYQ</sequence>
<dbReference type="PATRIC" id="fig|1855411.3.peg.977"/>
<feature type="region of interest" description="Disordered" evidence="1">
    <location>
        <begin position="208"/>
        <end position="248"/>
    </location>
</feature>
<dbReference type="InterPro" id="IPR019151">
    <property type="entry name" value="Proteasome_assmbl_chaperone_2"/>
</dbReference>
<feature type="compositionally biased region" description="Basic and acidic residues" evidence="1">
    <location>
        <begin position="212"/>
        <end position="227"/>
    </location>
</feature>
<dbReference type="PANTHER" id="PTHR35610:SF8">
    <property type="entry name" value="3-ISOPROPYLMALATE DEHYDRATASE"/>
    <property type="match status" value="1"/>
</dbReference>
<protein>
    <submittedName>
        <fullName evidence="2">3-isopropylmalate dehydratase</fullName>
    </submittedName>
</protein>
<dbReference type="STRING" id="1873524.HSR6_1005"/>
<dbReference type="SUPFAM" id="SSF159659">
    <property type="entry name" value="Cgl1923-like"/>
    <property type="match status" value="1"/>
</dbReference>
<organism evidence="2 3">
    <name type="scientific">Halodesulfurarchaeum formicicum</name>
    <dbReference type="NCBI Taxonomy" id="1873524"/>
    <lineage>
        <taxon>Archaea</taxon>
        <taxon>Methanobacteriati</taxon>
        <taxon>Methanobacteriota</taxon>
        <taxon>Stenosarchaea group</taxon>
        <taxon>Halobacteria</taxon>
        <taxon>Halobacteriales</taxon>
        <taxon>Halobacteriaceae</taxon>
        <taxon>Halodesulfurarchaeum</taxon>
    </lineage>
</organism>
<dbReference type="AlphaFoldDB" id="A0A1D8S478"/>
<proteinExistence type="predicted"/>
<dbReference type="KEGG" id="halh:HTSR_0974"/>
<accession>A0A1D8S478</accession>
<reference evidence="2 3" key="1">
    <citation type="submission" date="2016-06" db="EMBL/GenBank/DDBJ databases">
        <title>Discovery of anaerobic lithoheterotrophic haloarchaeon capable of sulfur respiration by hydrogen and formate.</title>
        <authorList>
            <person name="Sorokin D.Y."/>
            <person name="Kublanov I.V."/>
            <person name="Roman P."/>
            <person name="Sinninghe Damste J.S."/>
            <person name="Golyshin P.N."/>
            <person name="Rojo D."/>
            <person name="Ciordia S."/>
            <person name="Mena Md.C."/>
            <person name="Ferrer M."/>
            <person name="Smedile F."/>
            <person name="Messina E."/>
            <person name="La Cono V."/>
            <person name="Yakimov M.M."/>
        </authorList>
    </citation>
    <scope>NUCLEOTIDE SEQUENCE [LARGE SCALE GENOMIC DNA]</scope>
    <source>
        <strain evidence="2 3">HTSR1</strain>
    </source>
</reference>
<dbReference type="GeneID" id="29828974"/>
<name>A0A1D8S478_9EURY</name>
<dbReference type="RefSeq" id="WP_070364872.1">
    <property type="nucleotide sequence ID" value="NZ_CP016070.1"/>
</dbReference>
<dbReference type="Proteomes" id="UP000185608">
    <property type="component" value="Chromosome"/>
</dbReference>
<dbReference type="Gene3D" id="3.40.50.10900">
    <property type="entry name" value="PAC-like subunit"/>
    <property type="match status" value="1"/>
</dbReference>